<dbReference type="Gene3D" id="3.30.200.20">
    <property type="entry name" value="Phosphorylase Kinase, domain 1"/>
    <property type="match status" value="1"/>
</dbReference>
<reference evidence="12" key="2">
    <citation type="submission" date="2020-03" db="EMBL/GenBank/DDBJ databases">
        <title>Walnut 2.0.</title>
        <authorList>
            <person name="Marrano A."/>
            <person name="Britton M."/>
            <person name="Zimin A.V."/>
            <person name="Zaini P.A."/>
            <person name="Workman R."/>
            <person name="Puiu D."/>
            <person name="Bianco L."/>
            <person name="Allen B.J."/>
            <person name="Troggio M."/>
            <person name="Leslie C.A."/>
            <person name="Timp W."/>
            <person name="Dendekar A."/>
            <person name="Salzberg S.L."/>
            <person name="Neale D.B."/>
        </authorList>
    </citation>
    <scope>NUCLEOTIDE SEQUENCE</scope>
    <source>
        <tissue evidence="12">Leaves</tissue>
    </source>
</reference>
<feature type="compositionally biased region" description="Low complexity" evidence="10">
    <location>
        <begin position="151"/>
        <end position="167"/>
    </location>
</feature>
<keyword evidence="6 9" id="KW-0067">ATP-binding</keyword>
<evidence type="ECO:0000256" key="1">
    <source>
        <dbReference type="ARBA" id="ARBA00006529"/>
    </source>
</evidence>
<comment type="catalytic activity">
    <reaction evidence="7">
        <text>L-threonyl-[protein] + ATP = O-phospho-L-threonyl-[protein] + ADP + H(+)</text>
        <dbReference type="Rhea" id="RHEA:46608"/>
        <dbReference type="Rhea" id="RHEA-COMP:11060"/>
        <dbReference type="Rhea" id="RHEA-COMP:11605"/>
        <dbReference type="ChEBI" id="CHEBI:15378"/>
        <dbReference type="ChEBI" id="CHEBI:30013"/>
        <dbReference type="ChEBI" id="CHEBI:30616"/>
        <dbReference type="ChEBI" id="CHEBI:61977"/>
        <dbReference type="ChEBI" id="CHEBI:456216"/>
        <dbReference type="EC" id="2.7.11.25"/>
    </reaction>
</comment>
<feature type="region of interest" description="Disordered" evidence="10">
    <location>
        <begin position="26"/>
        <end position="54"/>
    </location>
</feature>
<gene>
    <name evidence="12" type="ORF">F2P56_022028</name>
</gene>
<name>A0A833WNF3_JUGRE</name>
<comment type="similarity">
    <text evidence="1">Belongs to the protein kinase superfamily. STE Ser/Thr protein kinase family. MAP kinase kinase kinase subfamily.</text>
</comment>
<feature type="domain" description="Protein kinase" evidence="11">
    <location>
        <begin position="149"/>
        <end position="403"/>
    </location>
</feature>
<feature type="compositionally biased region" description="Basic and acidic residues" evidence="10">
    <location>
        <begin position="41"/>
        <end position="50"/>
    </location>
</feature>
<organism evidence="12 13">
    <name type="scientific">Juglans regia</name>
    <name type="common">English walnut</name>
    <dbReference type="NCBI Taxonomy" id="51240"/>
    <lineage>
        <taxon>Eukaryota</taxon>
        <taxon>Viridiplantae</taxon>
        <taxon>Streptophyta</taxon>
        <taxon>Embryophyta</taxon>
        <taxon>Tracheophyta</taxon>
        <taxon>Spermatophyta</taxon>
        <taxon>Magnoliopsida</taxon>
        <taxon>eudicotyledons</taxon>
        <taxon>Gunneridae</taxon>
        <taxon>Pentapetalae</taxon>
        <taxon>rosids</taxon>
        <taxon>fabids</taxon>
        <taxon>Fagales</taxon>
        <taxon>Juglandaceae</taxon>
        <taxon>Juglans</taxon>
    </lineage>
</organism>
<evidence type="ECO:0000256" key="8">
    <source>
        <dbReference type="ARBA" id="ARBA00048329"/>
    </source>
</evidence>
<dbReference type="InterPro" id="IPR017441">
    <property type="entry name" value="Protein_kinase_ATP_BS"/>
</dbReference>
<evidence type="ECO:0000256" key="3">
    <source>
        <dbReference type="ARBA" id="ARBA00022679"/>
    </source>
</evidence>
<dbReference type="EMBL" id="LIHL02000010">
    <property type="protein sequence ID" value="KAF5457958.1"/>
    <property type="molecule type" value="Genomic_DNA"/>
</dbReference>
<evidence type="ECO:0000256" key="10">
    <source>
        <dbReference type="SAM" id="MobiDB-lite"/>
    </source>
</evidence>
<evidence type="ECO:0000256" key="7">
    <source>
        <dbReference type="ARBA" id="ARBA00047559"/>
    </source>
</evidence>
<dbReference type="Gramene" id="Jr10_10210_p1">
    <property type="protein sequence ID" value="cds.Jr10_10210_p1"/>
    <property type="gene ID" value="Jr10_10210"/>
</dbReference>
<keyword evidence="4 9" id="KW-0547">Nucleotide-binding</keyword>
<comment type="catalytic activity">
    <reaction evidence="8">
        <text>L-seryl-[protein] + ATP = O-phospho-L-seryl-[protein] + ADP + H(+)</text>
        <dbReference type="Rhea" id="RHEA:17989"/>
        <dbReference type="Rhea" id="RHEA-COMP:9863"/>
        <dbReference type="Rhea" id="RHEA-COMP:11604"/>
        <dbReference type="ChEBI" id="CHEBI:15378"/>
        <dbReference type="ChEBI" id="CHEBI:29999"/>
        <dbReference type="ChEBI" id="CHEBI:30616"/>
        <dbReference type="ChEBI" id="CHEBI:83421"/>
        <dbReference type="ChEBI" id="CHEBI:456216"/>
        <dbReference type="EC" id="2.7.11.25"/>
    </reaction>
</comment>
<dbReference type="Proteomes" id="UP000619265">
    <property type="component" value="Unassembled WGS sequence"/>
</dbReference>
<feature type="compositionally biased region" description="Low complexity" evidence="10">
    <location>
        <begin position="111"/>
        <end position="125"/>
    </location>
</feature>
<dbReference type="PROSITE" id="PS00107">
    <property type="entry name" value="PROTEIN_KINASE_ATP"/>
    <property type="match status" value="1"/>
</dbReference>
<dbReference type="EC" id="2.7.11.25" evidence="2"/>
<evidence type="ECO:0000256" key="4">
    <source>
        <dbReference type="ARBA" id="ARBA00022741"/>
    </source>
</evidence>
<reference evidence="12" key="1">
    <citation type="submission" date="2015-10" db="EMBL/GenBank/DDBJ databases">
        <authorList>
            <person name="Martinez-Garcia P.J."/>
            <person name="Crepeau M.W."/>
            <person name="Puiu D."/>
            <person name="Gonzalez-Ibeas D."/>
            <person name="Whalen J."/>
            <person name="Stevens K."/>
            <person name="Paul R."/>
            <person name="Butterfield T."/>
            <person name="Britton M."/>
            <person name="Reagan R."/>
            <person name="Chakraborty S."/>
            <person name="Walawage S.L."/>
            <person name="Vasquez-Gross H.A."/>
            <person name="Cardeno C."/>
            <person name="Famula R."/>
            <person name="Pratt K."/>
            <person name="Kuruganti S."/>
            <person name="Aradhya M.K."/>
            <person name="Leslie C.A."/>
            <person name="Dandekar A.M."/>
            <person name="Salzberg S.L."/>
            <person name="Wegrzyn J.L."/>
            <person name="Langley C.H."/>
            <person name="Neale D.B."/>
        </authorList>
    </citation>
    <scope>NUCLEOTIDE SEQUENCE</scope>
    <source>
        <tissue evidence="12">Leaves</tissue>
    </source>
</reference>
<evidence type="ECO:0000256" key="9">
    <source>
        <dbReference type="PROSITE-ProRule" id="PRU10141"/>
    </source>
</evidence>
<evidence type="ECO:0000313" key="13">
    <source>
        <dbReference type="Proteomes" id="UP000619265"/>
    </source>
</evidence>
<evidence type="ECO:0000313" key="12">
    <source>
        <dbReference type="EMBL" id="KAF5457958.1"/>
    </source>
</evidence>
<dbReference type="PROSITE" id="PS50011">
    <property type="entry name" value="PROTEIN_KINASE_DOM"/>
    <property type="match status" value="1"/>
</dbReference>
<dbReference type="GO" id="GO:0004709">
    <property type="term" value="F:MAP kinase kinase kinase activity"/>
    <property type="evidence" value="ECO:0007669"/>
    <property type="project" value="UniProtKB-EC"/>
</dbReference>
<keyword evidence="3" id="KW-0808">Transferase</keyword>
<comment type="caution">
    <text evidence="12">The sequence shown here is derived from an EMBL/GenBank/DDBJ whole genome shotgun (WGS) entry which is preliminary data.</text>
</comment>
<accession>A0A833WNF3</accession>
<dbReference type="PANTHER" id="PTHR48016">
    <property type="entry name" value="MAP KINASE KINASE KINASE SSK2-RELATED-RELATED"/>
    <property type="match status" value="1"/>
</dbReference>
<feature type="compositionally biased region" description="Polar residues" evidence="10">
    <location>
        <begin position="126"/>
        <end position="135"/>
    </location>
</feature>
<dbReference type="InterPro" id="IPR011009">
    <property type="entry name" value="Kinase-like_dom_sf"/>
</dbReference>
<dbReference type="GO" id="GO:0005524">
    <property type="term" value="F:ATP binding"/>
    <property type="evidence" value="ECO:0007669"/>
    <property type="project" value="UniProtKB-UniRule"/>
</dbReference>
<dbReference type="Pfam" id="PF00069">
    <property type="entry name" value="Pkinase"/>
    <property type="match status" value="2"/>
</dbReference>
<protein>
    <recommendedName>
        <fullName evidence="2">mitogen-activated protein kinase kinase kinase</fullName>
        <ecNumber evidence="2">2.7.11.25</ecNumber>
    </recommendedName>
</protein>
<evidence type="ECO:0000259" key="11">
    <source>
        <dbReference type="PROSITE" id="PS50011"/>
    </source>
</evidence>
<dbReference type="SUPFAM" id="SSF56112">
    <property type="entry name" value="Protein kinase-like (PK-like)"/>
    <property type="match status" value="1"/>
</dbReference>
<evidence type="ECO:0000256" key="5">
    <source>
        <dbReference type="ARBA" id="ARBA00022777"/>
    </source>
</evidence>
<dbReference type="AlphaFoldDB" id="A0A833WNF3"/>
<sequence>MSAWWGRKCSKNKGIQKQQVVYHDSLRTHPLNLSKSSNKNDNTKGKDKETPTSLVNDFDGYSVFSGFDSDSGDRSGHPLPRWSTSFLFWCCCCPTSSVKDHIPGAAVGMGSRSGSFSGVSTSWSSDDQPVSQENGQFGDFRGQGDTKINVRSRSPGQGSSGPTSQTSLIHPRLSDLSLESLTVKQEGRKSQFFHLPLPVSPVSPTILSALPNTNISGGIKSTTSTQSQWKKERLLGRGTFGDVYVGFNSENGNICAIKEVRAGCDDQISRACLKQLNQEINLLSQLSHPNICQYYGSELLTGCFSMLSKPYWKAPEVITNTNGPSLAGDIWSVGCTVLEMATSKPPWGQYEQAAAMFKILNRKDGPEIPEHLSNDARNFIKLCLQRDPTARPTALQLLHHPFIRDQATRIGWQI</sequence>
<dbReference type="Gene3D" id="1.10.510.10">
    <property type="entry name" value="Transferase(Phosphotransferase) domain 1"/>
    <property type="match status" value="1"/>
</dbReference>
<feature type="region of interest" description="Disordered" evidence="10">
    <location>
        <begin position="111"/>
        <end position="169"/>
    </location>
</feature>
<feature type="binding site" evidence="9">
    <location>
        <position position="258"/>
    </location>
    <ligand>
        <name>ATP</name>
        <dbReference type="ChEBI" id="CHEBI:30616"/>
    </ligand>
</feature>
<proteinExistence type="inferred from homology"/>
<dbReference type="InterPro" id="IPR000719">
    <property type="entry name" value="Prot_kinase_dom"/>
</dbReference>
<keyword evidence="5" id="KW-0418">Kinase</keyword>
<dbReference type="PANTHER" id="PTHR48016:SF8">
    <property type="entry name" value="MITOGEN-ACTIVATED PROTEIN KINASE KINASE KINASE 3"/>
    <property type="match status" value="1"/>
</dbReference>
<evidence type="ECO:0000256" key="2">
    <source>
        <dbReference type="ARBA" id="ARBA00012406"/>
    </source>
</evidence>
<evidence type="ECO:0000256" key="6">
    <source>
        <dbReference type="ARBA" id="ARBA00022840"/>
    </source>
</evidence>
<dbReference type="InterPro" id="IPR050538">
    <property type="entry name" value="MAP_kinase_kinase_kinase"/>
</dbReference>